<sequence length="359" mass="39140">MFSAKAFARPLKGFSFINSAYASVWLGFLAFQLWFLLRGEASAYTKTAGVVLTFAFALIYSFGFGAIKYYPRGWSPHQRFWGFFGLLSCLAVIAIPVFGVFAASFVTFLVAVVAFTRPSPRLMWLVPVICALGCLVLLVFGAAWEYLSLTVFYPLLAVAISWVTGAEQKRNDLQAALDRANQREKIASDVHDLLGHSLTVINLKAEVAARYLDRDPELAKKEMQAVAELAKRGLAEVRVSVAQQLGLDLDTEVDLARDALASAGVRCEMAVDAPQDTDLSQVFAWIVREAVTNVIRHANAEHCRIEVTPKRLCISDDGHGIAGADGHGIASMRRRATEVGANLSISVRPEGGTVVEVQA</sequence>
<dbReference type="EC" id="2.7.13.3" evidence="6"/>
<dbReference type="InterPro" id="IPR003594">
    <property type="entry name" value="HATPase_dom"/>
</dbReference>
<dbReference type="Proteomes" id="UP000288929">
    <property type="component" value="Chromosome"/>
</dbReference>
<organism evidence="6 7">
    <name type="scientific">Corynebacterium pelargi</name>
    <dbReference type="NCBI Taxonomy" id="1471400"/>
    <lineage>
        <taxon>Bacteria</taxon>
        <taxon>Bacillati</taxon>
        <taxon>Actinomycetota</taxon>
        <taxon>Actinomycetes</taxon>
        <taxon>Mycobacteriales</taxon>
        <taxon>Corynebacteriaceae</taxon>
        <taxon>Corynebacterium</taxon>
    </lineage>
</organism>
<evidence type="ECO:0000259" key="5">
    <source>
        <dbReference type="Pfam" id="PF07730"/>
    </source>
</evidence>
<name>A0A410WA80_9CORY</name>
<dbReference type="GO" id="GO:0016020">
    <property type="term" value="C:membrane"/>
    <property type="evidence" value="ECO:0007669"/>
    <property type="project" value="InterPro"/>
</dbReference>
<dbReference type="GO" id="GO:0046983">
    <property type="term" value="F:protein dimerization activity"/>
    <property type="evidence" value="ECO:0007669"/>
    <property type="project" value="InterPro"/>
</dbReference>
<proteinExistence type="predicted"/>
<feature type="domain" description="Signal transduction histidine kinase subgroup 3 dimerisation and phosphoacceptor" evidence="5">
    <location>
        <begin position="183"/>
        <end position="241"/>
    </location>
</feature>
<dbReference type="InterPro" id="IPR036890">
    <property type="entry name" value="HATPase_C_sf"/>
</dbReference>
<evidence type="ECO:0000256" key="3">
    <source>
        <dbReference type="ARBA" id="ARBA00023012"/>
    </source>
</evidence>
<gene>
    <name evidence="6" type="primary">desK1</name>
    <name evidence="6" type="ORF">CPELA_08110</name>
</gene>
<keyword evidence="3" id="KW-0902">Two-component regulatory system</keyword>
<dbReference type="Pfam" id="PF07730">
    <property type="entry name" value="HisKA_3"/>
    <property type="match status" value="1"/>
</dbReference>
<evidence type="ECO:0000259" key="4">
    <source>
        <dbReference type="Pfam" id="PF02518"/>
    </source>
</evidence>
<dbReference type="OrthoDB" id="5241784at2"/>
<dbReference type="Gene3D" id="3.30.565.10">
    <property type="entry name" value="Histidine kinase-like ATPase, C-terminal domain"/>
    <property type="match status" value="1"/>
</dbReference>
<accession>A0A410WA80</accession>
<dbReference type="SUPFAM" id="SSF55874">
    <property type="entry name" value="ATPase domain of HSP90 chaperone/DNA topoisomerase II/histidine kinase"/>
    <property type="match status" value="1"/>
</dbReference>
<dbReference type="PANTHER" id="PTHR24421">
    <property type="entry name" value="NITRATE/NITRITE SENSOR PROTEIN NARX-RELATED"/>
    <property type="match status" value="1"/>
</dbReference>
<reference evidence="6 7" key="1">
    <citation type="submission" date="2019-01" db="EMBL/GenBank/DDBJ databases">
        <authorList>
            <person name="Ruckert C."/>
            <person name="Busche T."/>
            <person name="Kalinowski J."/>
        </authorList>
    </citation>
    <scope>NUCLEOTIDE SEQUENCE [LARGE SCALE GENOMIC DNA]</scope>
    <source>
        <strain evidence="6 7">136/3</strain>
    </source>
</reference>
<dbReference type="Pfam" id="PF02518">
    <property type="entry name" value="HATPase_c"/>
    <property type="match status" value="1"/>
</dbReference>
<feature type="domain" description="Histidine kinase/HSP90-like ATPase" evidence="4">
    <location>
        <begin position="286"/>
        <end position="357"/>
    </location>
</feature>
<protein>
    <submittedName>
        <fullName evidence="6">Sensor histidine kinase DesK</fullName>
        <ecNumber evidence="6">2.7.13.3</ecNumber>
    </submittedName>
</protein>
<dbReference type="Gene3D" id="1.20.5.1930">
    <property type="match status" value="1"/>
</dbReference>
<dbReference type="CDD" id="cd16917">
    <property type="entry name" value="HATPase_UhpB-NarQ-NarX-like"/>
    <property type="match status" value="1"/>
</dbReference>
<evidence type="ECO:0000256" key="2">
    <source>
        <dbReference type="ARBA" id="ARBA00022777"/>
    </source>
</evidence>
<dbReference type="PANTHER" id="PTHR24421:SF63">
    <property type="entry name" value="SENSOR HISTIDINE KINASE DESK"/>
    <property type="match status" value="1"/>
</dbReference>
<dbReference type="InterPro" id="IPR050482">
    <property type="entry name" value="Sensor_HK_TwoCompSys"/>
</dbReference>
<keyword evidence="1 6" id="KW-0808">Transferase</keyword>
<keyword evidence="2 6" id="KW-0418">Kinase</keyword>
<keyword evidence="7" id="KW-1185">Reference proteome</keyword>
<dbReference type="KEGG" id="cpeg:CPELA_08110"/>
<evidence type="ECO:0000313" key="7">
    <source>
        <dbReference type="Proteomes" id="UP000288929"/>
    </source>
</evidence>
<dbReference type="GO" id="GO:0000155">
    <property type="term" value="F:phosphorelay sensor kinase activity"/>
    <property type="evidence" value="ECO:0007669"/>
    <property type="project" value="InterPro"/>
</dbReference>
<evidence type="ECO:0000313" key="6">
    <source>
        <dbReference type="EMBL" id="QAU52878.1"/>
    </source>
</evidence>
<dbReference type="InterPro" id="IPR011712">
    <property type="entry name" value="Sig_transdc_His_kin_sub3_dim/P"/>
</dbReference>
<dbReference type="AlphaFoldDB" id="A0A410WA80"/>
<dbReference type="EMBL" id="CP035299">
    <property type="protein sequence ID" value="QAU52878.1"/>
    <property type="molecule type" value="Genomic_DNA"/>
</dbReference>
<evidence type="ECO:0000256" key="1">
    <source>
        <dbReference type="ARBA" id="ARBA00022679"/>
    </source>
</evidence>